<proteinExistence type="predicted"/>
<evidence type="ECO:0000313" key="1">
    <source>
        <dbReference type="EMBL" id="AAS46725.1"/>
    </source>
</evidence>
<name>Q5VJ04_AERHY</name>
<organism evidence="1">
    <name type="scientific">Aeromonas hydrophila</name>
    <dbReference type="NCBI Taxonomy" id="644"/>
    <lineage>
        <taxon>Bacteria</taxon>
        <taxon>Pseudomonadati</taxon>
        <taxon>Pseudomonadota</taxon>
        <taxon>Gammaproteobacteria</taxon>
        <taxon>Aeromonadales</taxon>
        <taxon>Aeromonadaceae</taxon>
        <taxon>Aeromonas</taxon>
    </lineage>
</organism>
<accession>Q5VJ04</accession>
<dbReference type="EMBL" id="AY442269">
    <property type="protein sequence ID" value="AAS46725.1"/>
    <property type="molecule type" value="Genomic_DNA"/>
</dbReference>
<sequence>MGYSPFMGANAVEQKAQSEENPPLLVFQVRSRDGRVINIYSNGFIDGDGTAEFGFVRNYFTPRFDAIRGLLVRLKDRGISDDELKRIFAGF</sequence>
<dbReference type="AlphaFoldDB" id="Q5VJ04"/>
<protein>
    <submittedName>
        <fullName evidence="1">Uncharacterized protein</fullName>
    </submittedName>
</protein>
<reference evidence="1" key="1">
    <citation type="journal article" date="2005" name="Appl. Environ. Microbiol.">
        <title>Identification and characterization of putative virulence genes and gene clusters in Aeromonas hydrophila PPD134/91.</title>
        <authorList>
            <person name="Yu H.B."/>
            <person name="Zhang Y.L."/>
            <person name="Lau Y.L."/>
            <person name="Yao F."/>
            <person name="Vilches S."/>
            <person name="Merino S."/>
            <person name="Tomas J.M."/>
            <person name="Howard S.P."/>
            <person name="Leung K.Y."/>
        </authorList>
    </citation>
    <scope>NUCLEOTIDE SEQUENCE</scope>
    <source>
        <strain evidence="1">PPD134/91</strain>
    </source>
</reference>